<proteinExistence type="predicted"/>
<organism evidence="1 2">
    <name type="scientific">Parafrankia irregularis</name>
    <dbReference type="NCBI Taxonomy" id="795642"/>
    <lineage>
        <taxon>Bacteria</taxon>
        <taxon>Bacillati</taxon>
        <taxon>Actinomycetota</taxon>
        <taxon>Actinomycetes</taxon>
        <taxon>Frankiales</taxon>
        <taxon>Frankiaceae</taxon>
        <taxon>Parafrankia</taxon>
    </lineage>
</organism>
<dbReference type="AlphaFoldDB" id="A0A0S4QGT9"/>
<dbReference type="Proteomes" id="UP000198802">
    <property type="component" value="Unassembled WGS sequence"/>
</dbReference>
<protein>
    <submittedName>
        <fullName evidence="1">Uncharacterized protein</fullName>
    </submittedName>
</protein>
<sequence>MTGTRTLAARLLRGLLIQGRRGPLPGATSPTALSMT</sequence>
<gene>
    <name evidence="1" type="ORF">Ga0074812_103230</name>
</gene>
<evidence type="ECO:0000313" key="2">
    <source>
        <dbReference type="Proteomes" id="UP000198802"/>
    </source>
</evidence>
<name>A0A0S4QGT9_9ACTN</name>
<keyword evidence="2" id="KW-1185">Reference proteome</keyword>
<reference evidence="2" key="1">
    <citation type="submission" date="2015-11" db="EMBL/GenBank/DDBJ databases">
        <authorList>
            <person name="Varghese N."/>
        </authorList>
    </citation>
    <scope>NUCLEOTIDE SEQUENCE [LARGE SCALE GENOMIC DNA]</scope>
    <source>
        <strain evidence="2">DSM 45899</strain>
    </source>
</reference>
<evidence type="ECO:0000313" key="1">
    <source>
        <dbReference type="EMBL" id="CUU54740.1"/>
    </source>
</evidence>
<dbReference type="EMBL" id="FAOZ01000003">
    <property type="protein sequence ID" value="CUU54740.1"/>
    <property type="molecule type" value="Genomic_DNA"/>
</dbReference>
<accession>A0A0S4QGT9</accession>